<reference evidence="1 2" key="1">
    <citation type="submission" date="2017-07" db="EMBL/GenBank/DDBJ databases">
        <title>Draft Genome Sequences of Select Purple Nonsulfur Bacteria.</title>
        <authorList>
            <person name="Lasarre B."/>
            <person name="Mckinlay J.B."/>
        </authorList>
    </citation>
    <scope>NUCLEOTIDE SEQUENCE [LARGE SCALE GENOMIC DNA]</scope>
    <source>
        <strain evidence="1 2">DSM 11290</strain>
    </source>
</reference>
<comment type="caution">
    <text evidence="1">The sequence shown here is derived from an EMBL/GenBank/DDBJ whole genome shotgun (WGS) entry which is preliminary data.</text>
</comment>
<accession>A0A327JD66</accession>
<organism evidence="1 2">
    <name type="scientific">Rhodobium orientis</name>
    <dbReference type="NCBI Taxonomy" id="34017"/>
    <lineage>
        <taxon>Bacteria</taxon>
        <taxon>Pseudomonadati</taxon>
        <taxon>Pseudomonadota</taxon>
        <taxon>Alphaproteobacteria</taxon>
        <taxon>Hyphomicrobiales</taxon>
        <taxon>Rhodobiaceae</taxon>
        <taxon>Rhodobium</taxon>
    </lineage>
</organism>
<dbReference type="Proteomes" id="UP000249299">
    <property type="component" value="Unassembled WGS sequence"/>
</dbReference>
<dbReference type="AlphaFoldDB" id="A0A327JD66"/>
<evidence type="ECO:0000313" key="2">
    <source>
        <dbReference type="Proteomes" id="UP000249299"/>
    </source>
</evidence>
<keyword evidence="2" id="KW-1185">Reference proteome</keyword>
<proteinExistence type="predicted"/>
<evidence type="ECO:0000313" key="1">
    <source>
        <dbReference type="EMBL" id="RAI21809.1"/>
    </source>
</evidence>
<feature type="non-terminal residue" evidence="1">
    <location>
        <position position="61"/>
    </location>
</feature>
<name>A0A327JD66_9HYPH</name>
<protein>
    <submittedName>
        <fullName evidence="1">Uncharacterized protein</fullName>
    </submittedName>
</protein>
<gene>
    <name evidence="1" type="ORF">CH339_23530</name>
</gene>
<dbReference type="RefSeq" id="WP_146610293.1">
    <property type="nucleotide sequence ID" value="NZ_NPEV01000130.1"/>
</dbReference>
<dbReference type="OrthoDB" id="5287431at2"/>
<dbReference type="EMBL" id="NPEV01000130">
    <property type="protein sequence ID" value="RAI21809.1"/>
    <property type="molecule type" value="Genomic_DNA"/>
</dbReference>
<sequence>MGKTKHQGPMKLNKKPAPKLWASWAPMGLGKVKPKHIRDTMKTAWDNKDNLPYAYRILTQG</sequence>